<protein>
    <submittedName>
        <fullName evidence="1">Uncharacterized protein</fullName>
    </submittedName>
</protein>
<proteinExistence type="predicted"/>
<dbReference type="EMBL" id="NKUJ01000168">
    <property type="protein sequence ID" value="RMJ11410.1"/>
    <property type="molecule type" value="Genomic_DNA"/>
</dbReference>
<name>A0A3M2S1I2_9HYPO</name>
<dbReference type="AlphaFoldDB" id="A0A3M2S1I2"/>
<comment type="caution">
    <text evidence="1">The sequence shown here is derived from an EMBL/GenBank/DDBJ whole genome shotgun (WGS) entry which is preliminary data.</text>
</comment>
<keyword evidence="2" id="KW-1185">Reference proteome</keyword>
<evidence type="ECO:0000313" key="1">
    <source>
        <dbReference type="EMBL" id="RMJ11410.1"/>
    </source>
</evidence>
<sequence>MPTLRPLTLGIGPDAGVTYMRVALPNANVLQYSGLVCERKRYVAAVAVVGVIPSNMPITKVKIGLNPSVLTLNMIPIRMKYGPDWNGTFSNWPIIEQAYVNFASDILKESRIIIAMGEAQFSDTCSITQSQGFLL</sequence>
<dbReference type="OrthoDB" id="5105356at2759"/>
<dbReference type="Proteomes" id="UP000277212">
    <property type="component" value="Unassembled WGS sequence"/>
</dbReference>
<evidence type="ECO:0000313" key="2">
    <source>
        <dbReference type="Proteomes" id="UP000277212"/>
    </source>
</evidence>
<organism evidence="1 2">
    <name type="scientific">Fusarium kuroshium</name>
    <dbReference type="NCBI Taxonomy" id="2010991"/>
    <lineage>
        <taxon>Eukaryota</taxon>
        <taxon>Fungi</taxon>
        <taxon>Dikarya</taxon>
        <taxon>Ascomycota</taxon>
        <taxon>Pezizomycotina</taxon>
        <taxon>Sordariomycetes</taxon>
        <taxon>Hypocreomycetidae</taxon>
        <taxon>Hypocreales</taxon>
        <taxon>Nectriaceae</taxon>
        <taxon>Fusarium</taxon>
        <taxon>Fusarium solani species complex</taxon>
    </lineage>
</organism>
<accession>A0A3M2S1I2</accession>
<gene>
    <name evidence="1" type="ORF">CDV36_008960</name>
</gene>
<reference evidence="1 2" key="1">
    <citation type="submission" date="2017-06" db="EMBL/GenBank/DDBJ databases">
        <title>Comparative genomic analysis of Ambrosia Fusariam Clade fungi.</title>
        <authorList>
            <person name="Stajich J.E."/>
            <person name="Carrillo J."/>
            <person name="Kijimoto T."/>
            <person name="Eskalen A."/>
            <person name="O'Donnell K."/>
            <person name="Kasson M."/>
        </authorList>
    </citation>
    <scope>NUCLEOTIDE SEQUENCE [LARGE SCALE GENOMIC DNA]</scope>
    <source>
        <strain evidence="1">UCR3666</strain>
    </source>
</reference>